<name>A0A9D1LA78_9CLOT</name>
<dbReference type="InterPro" id="IPR013830">
    <property type="entry name" value="SGNH_hydro"/>
</dbReference>
<dbReference type="InterPro" id="IPR036514">
    <property type="entry name" value="SGNH_hydro_sf"/>
</dbReference>
<dbReference type="Gene3D" id="3.40.50.1110">
    <property type="entry name" value="SGNH hydrolase"/>
    <property type="match status" value="1"/>
</dbReference>
<dbReference type="Pfam" id="PF13472">
    <property type="entry name" value="Lipase_GDSL_2"/>
    <property type="match status" value="1"/>
</dbReference>
<dbReference type="GO" id="GO:0016787">
    <property type="term" value="F:hydrolase activity"/>
    <property type="evidence" value="ECO:0007669"/>
    <property type="project" value="UniProtKB-KW"/>
</dbReference>
<keyword evidence="2" id="KW-0378">Hydrolase</keyword>
<dbReference type="SUPFAM" id="SSF52266">
    <property type="entry name" value="SGNH hydrolase"/>
    <property type="match status" value="1"/>
</dbReference>
<proteinExistence type="predicted"/>
<dbReference type="Gene3D" id="2.60.120.260">
    <property type="entry name" value="Galactose-binding domain-like"/>
    <property type="match status" value="1"/>
</dbReference>
<organism evidence="2 3">
    <name type="scientific">Candidatus Egerieisoma faecipullorum</name>
    <dbReference type="NCBI Taxonomy" id="2840963"/>
    <lineage>
        <taxon>Bacteria</taxon>
        <taxon>Bacillati</taxon>
        <taxon>Bacillota</taxon>
        <taxon>Clostridia</taxon>
        <taxon>Eubacteriales</taxon>
        <taxon>Clostridiaceae</taxon>
        <taxon>Clostridiaceae incertae sedis</taxon>
        <taxon>Candidatus Egerieisoma</taxon>
    </lineage>
</organism>
<gene>
    <name evidence="2" type="ORF">IAD50_01760</name>
</gene>
<dbReference type="AlphaFoldDB" id="A0A9D1LA78"/>
<sequence>MADQNKMLFHGCIDVEKREKGYLAKRFTPEQFERYTKMPWCIYPYCTAGVFMEFVTAAEEISFDYYFSQLFFSSVVFDIFENDTYMAFVREPDDSKEGRVVYRKKTPGTVRIRIYLPYNGETHISEIRFGDYKTTRDRRRNKLLVYGDSISQGLMGSHPYMSYVPLISDVIGADYLNLSVGGDLFDKNMIDPSLPFTPTAVIVALGTNDLPFVGDYKKIKKNIEDFFARLREVYPNIPVNVISTIWQTDLERFDTEEERNKYKLYMQIYRKTMKESDKAGCNTIDGLKIMPHVPEYFTDHAHPNDMGFLQYALNLLRFLKY</sequence>
<reference evidence="2" key="1">
    <citation type="submission" date="2020-10" db="EMBL/GenBank/DDBJ databases">
        <authorList>
            <person name="Gilroy R."/>
        </authorList>
    </citation>
    <scope>NUCLEOTIDE SEQUENCE</scope>
    <source>
        <strain evidence="2">CHK195-4489</strain>
    </source>
</reference>
<feature type="domain" description="SGNH hydrolase-type esterase" evidence="1">
    <location>
        <begin position="145"/>
        <end position="307"/>
    </location>
</feature>
<protein>
    <submittedName>
        <fullName evidence="2">SGNH/GDSL hydrolase family protein</fullName>
    </submittedName>
</protein>
<dbReference type="Proteomes" id="UP000824089">
    <property type="component" value="Unassembled WGS sequence"/>
</dbReference>
<comment type="caution">
    <text evidence="2">The sequence shown here is derived from an EMBL/GenBank/DDBJ whole genome shotgun (WGS) entry which is preliminary data.</text>
</comment>
<accession>A0A9D1LA78</accession>
<evidence type="ECO:0000313" key="2">
    <source>
        <dbReference type="EMBL" id="HIU29002.1"/>
    </source>
</evidence>
<dbReference type="CDD" id="cd00229">
    <property type="entry name" value="SGNH_hydrolase"/>
    <property type="match status" value="1"/>
</dbReference>
<reference evidence="2" key="2">
    <citation type="journal article" date="2021" name="PeerJ">
        <title>Extensive microbial diversity within the chicken gut microbiome revealed by metagenomics and culture.</title>
        <authorList>
            <person name="Gilroy R."/>
            <person name="Ravi A."/>
            <person name="Getino M."/>
            <person name="Pursley I."/>
            <person name="Horton D.L."/>
            <person name="Alikhan N.F."/>
            <person name="Baker D."/>
            <person name="Gharbi K."/>
            <person name="Hall N."/>
            <person name="Watson M."/>
            <person name="Adriaenssens E.M."/>
            <person name="Foster-Nyarko E."/>
            <person name="Jarju S."/>
            <person name="Secka A."/>
            <person name="Antonio M."/>
            <person name="Oren A."/>
            <person name="Chaudhuri R.R."/>
            <person name="La Ragione R."/>
            <person name="Hildebrand F."/>
            <person name="Pallen M.J."/>
        </authorList>
    </citation>
    <scope>NUCLEOTIDE SEQUENCE</scope>
    <source>
        <strain evidence="2">CHK195-4489</strain>
    </source>
</reference>
<dbReference type="EMBL" id="DVMM01000034">
    <property type="protein sequence ID" value="HIU29002.1"/>
    <property type="molecule type" value="Genomic_DNA"/>
</dbReference>
<evidence type="ECO:0000259" key="1">
    <source>
        <dbReference type="Pfam" id="PF13472"/>
    </source>
</evidence>
<evidence type="ECO:0000313" key="3">
    <source>
        <dbReference type="Proteomes" id="UP000824089"/>
    </source>
</evidence>